<dbReference type="EC" id="3.1.26.4" evidence="6 14"/>
<evidence type="ECO:0000256" key="10">
    <source>
        <dbReference type="ARBA" id="ARBA00022723"/>
    </source>
</evidence>
<dbReference type="RefSeq" id="WP_092346396.1">
    <property type="nucleotide sequence ID" value="NZ_FNQN01000004.1"/>
</dbReference>
<dbReference type="AlphaFoldDB" id="A0A1H3ZJ37"/>
<name>A0A1H3ZJ37_9BACT</name>
<dbReference type="GO" id="GO:0005737">
    <property type="term" value="C:cytoplasm"/>
    <property type="evidence" value="ECO:0007669"/>
    <property type="project" value="UniProtKB-SubCell"/>
</dbReference>
<dbReference type="EMBL" id="FNQN01000004">
    <property type="protein sequence ID" value="SEA23743.1"/>
    <property type="molecule type" value="Genomic_DNA"/>
</dbReference>
<evidence type="ECO:0000256" key="8">
    <source>
        <dbReference type="ARBA" id="ARBA00022490"/>
    </source>
</evidence>
<evidence type="ECO:0000256" key="2">
    <source>
        <dbReference type="ARBA" id="ARBA00001946"/>
    </source>
</evidence>
<evidence type="ECO:0000256" key="5">
    <source>
        <dbReference type="ARBA" id="ARBA00007383"/>
    </source>
</evidence>
<comment type="subcellular location">
    <subcellularLocation>
        <location evidence="4 14">Cytoplasm</location>
    </subcellularLocation>
</comment>
<dbReference type="GO" id="GO:0043137">
    <property type="term" value="P:DNA replication, removal of RNA primer"/>
    <property type="evidence" value="ECO:0007669"/>
    <property type="project" value="TreeGrafter"/>
</dbReference>
<comment type="cofactor">
    <cofactor evidence="2">
        <name>Mg(2+)</name>
        <dbReference type="ChEBI" id="CHEBI:18420"/>
    </cofactor>
</comment>
<dbReference type="InterPro" id="IPR001352">
    <property type="entry name" value="RNase_HII/HIII"/>
</dbReference>
<reference evidence="18 19" key="1">
    <citation type="submission" date="2016-10" db="EMBL/GenBank/DDBJ databases">
        <authorList>
            <person name="de Groot N.N."/>
        </authorList>
    </citation>
    <scope>NUCLEOTIDE SEQUENCE [LARGE SCALE GENOMIC DNA]</scope>
    <source>
        <strain evidence="18 19">DSM 7343</strain>
    </source>
</reference>
<evidence type="ECO:0000256" key="6">
    <source>
        <dbReference type="ARBA" id="ARBA00012180"/>
    </source>
</evidence>
<evidence type="ECO:0000256" key="13">
    <source>
        <dbReference type="ARBA" id="ARBA00023211"/>
    </source>
</evidence>
<keyword evidence="11 14" id="KW-0255">Endonuclease</keyword>
<evidence type="ECO:0000256" key="7">
    <source>
        <dbReference type="ARBA" id="ARBA00019179"/>
    </source>
</evidence>
<comment type="catalytic activity">
    <reaction evidence="1 14 15 16">
        <text>Endonucleolytic cleavage to 5'-phosphomonoester.</text>
        <dbReference type="EC" id="3.1.26.4"/>
    </reaction>
</comment>
<evidence type="ECO:0000256" key="3">
    <source>
        <dbReference type="ARBA" id="ARBA00004065"/>
    </source>
</evidence>
<proteinExistence type="inferred from homology"/>
<dbReference type="STRING" id="37625.SAMN05660420_01548"/>
<dbReference type="GO" id="GO:0004523">
    <property type="term" value="F:RNA-DNA hybrid ribonuclease activity"/>
    <property type="evidence" value="ECO:0007669"/>
    <property type="project" value="UniProtKB-UniRule"/>
</dbReference>
<evidence type="ECO:0000256" key="11">
    <source>
        <dbReference type="ARBA" id="ARBA00022759"/>
    </source>
</evidence>
<dbReference type="OrthoDB" id="9803420at2"/>
<evidence type="ECO:0000256" key="15">
    <source>
        <dbReference type="PROSITE-ProRule" id="PRU01319"/>
    </source>
</evidence>
<evidence type="ECO:0000256" key="12">
    <source>
        <dbReference type="ARBA" id="ARBA00022801"/>
    </source>
</evidence>
<keyword evidence="19" id="KW-1185">Reference proteome</keyword>
<evidence type="ECO:0000313" key="18">
    <source>
        <dbReference type="EMBL" id="SEA23743.1"/>
    </source>
</evidence>
<dbReference type="InterPro" id="IPR036397">
    <property type="entry name" value="RNaseH_sf"/>
</dbReference>
<dbReference type="FunFam" id="3.30.420.10:FF:000006">
    <property type="entry name" value="Ribonuclease HII"/>
    <property type="match status" value="1"/>
</dbReference>
<feature type="binding site" evidence="14 15">
    <location>
        <position position="11"/>
    </location>
    <ligand>
        <name>a divalent metal cation</name>
        <dbReference type="ChEBI" id="CHEBI:60240"/>
    </ligand>
</feature>
<evidence type="ECO:0000256" key="16">
    <source>
        <dbReference type="RuleBase" id="RU003515"/>
    </source>
</evidence>
<dbReference type="PANTHER" id="PTHR10954:SF18">
    <property type="entry name" value="RIBONUCLEASE HII"/>
    <property type="match status" value="1"/>
</dbReference>
<accession>A0A1H3ZJ37</accession>
<gene>
    <name evidence="14" type="primary">rnhB</name>
    <name evidence="18" type="ORF">SAMN05660420_01548</name>
</gene>
<dbReference type="GO" id="GO:0032299">
    <property type="term" value="C:ribonuclease H2 complex"/>
    <property type="evidence" value="ECO:0007669"/>
    <property type="project" value="TreeGrafter"/>
</dbReference>
<evidence type="ECO:0000313" key="19">
    <source>
        <dbReference type="Proteomes" id="UP000199409"/>
    </source>
</evidence>
<evidence type="ECO:0000256" key="4">
    <source>
        <dbReference type="ARBA" id="ARBA00004496"/>
    </source>
</evidence>
<evidence type="ECO:0000259" key="17">
    <source>
        <dbReference type="PROSITE" id="PS51975"/>
    </source>
</evidence>
<dbReference type="InterPro" id="IPR022898">
    <property type="entry name" value="RNase_HII"/>
</dbReference>
<feature type="binding site" evidence="14 15">
    <location>
        <position position="10"/>
    </location>
    <ligand>
        <name>a divalent metal cation</name>
        <dbReference type="ChEBI" id="CHEBI:60240"/>
    </ligand>
</feature>
<dbReference type="HAMAP" id="MF_00052_B">
    <property type="entry name" value="RNase_HII_B"/>
    <property type="match status" value="1"/>
</dbReference>
<dbReference type="InterPro" id="IPR024567">
    <property type="entry name" value="RNase_HII/HIII_dom"/>
</dbReference>
<comment type="function">
    <text evidence="3 14 16">Endonuclease that specifically degrades the RNA of RNA-DNA hybrids.</text>
</comment>
<keyword evidence="8 14" id="KW-0963">Cytoplasm</keyword>
<feature type="domain" description="RNase H type-2" evidence="17">
    <location>
        <begin position="4"/>
        <end position="191"/>
    </location>
</feature>
<organism evidence="18 19">
    <name type="scientific">Desulfuromusa kysingii</name>
    <dbReference type="NCBI Taxonomy" id="37625"/>
    <lineage>
        <taxon>Bacteria</taxon>
        <taxon>Pseudomonadati</taxon>
        <taxon>Thermodesulfobacteriota</taxon>
        <taxon>Desulfuromonadia</taxon>
        <taxon>Desulfuromonadales</taxon>
        <taxon>Geopsychrobacteraceae</taxon>
        <taxon>Desulfuromusa</taxon>
    </lineage>
</organism>
<keyword evidence="10 14" id="KW-0479">Metal-binding</keyword>
<keyword evidence="12 14" id="KW-0378">Hydrolase</keyword>
<dbReference type="NCBIfam" id="NF000595">
    <property type="entry name" value="PRK00015.1-3"/>
    <property type="match status" value="1"/>
</dbReference>
<evidence type="ECO:0000256" key="14">
    <source>
        <dbReference type="HAMAP-Rule" id="MF_00052"/>
    </source>
</evidence>
<dbReference type="InterPro" id="IPR012337">
    <property type="entry name" value="RNaseH-like_sf"/>
</dbReference>
<dbReference type="Gene3D" id="3.30.420.10">
    <property type="entry name" value="Ribonuclease H-like superfamily/Ribonuclease H"/>
    <property type="match status" value="1"/>
</dbReference>
<sequence>MRQKLICGVDEVGRGAGAGEIYCAAVILNGENPISGITDSKKLSAKKRTTLAQEIRAKATAWCIATASLEEIVELNVLYATMLAMQRAVNGLPVKPDKTYIDGNRAPQLEGEVETVIKGDLKIIEIGAASIIAKVARDEKMIELHQSYPEYGFDQHKGYLTKQHLDALQKHGPCAIHRVTYAPIKRVLNNH</sequence>
<protein>
    <recommendedName>
        <fullName evidence="7 14">Ribonuclease HII</fullName>
        <shortName evidence="14">RNase HII</shortName>
        <ecNumber evidence="6 14">3.1.26.4</ecNumber>
    </recommendedName>
</protein>
<dbReference type="GO" id="GO:0006298">
    <property type="term" value="P:mismatch repair"/>
    <property type="evidence" value="ECO:0007669"/>
    <property type="project" value="TreeGrafter"/>
</dbReference>
<evidence type="ECO:0000256" key="1">
    <source>
        <dbReference type="ARBA" id="ARBA00000077"/>
    </source>
</evidence>
<keyword evidence="9 14" id="KW-0540">Nuclease</keyword>
<dbReference type="Pfam" id="PF01351">
    <property type="entry name" value="RNase_HII"/>
    <property type="match status" value="1"/>
</dbReference>
<evidence type="ECO:0000256" key="9">
    <source>
        <dbReference type="ARBA" id="ARBA00022722"/>
    </source>
</evidence>
<dbReference type="PROSITE" id="PS51975">
    <property type="entry name" value="RNASE_H_2"/>
    <property type="match status" value="1"/>
</dbReference>
<dbReference type="NCBIfam" id="NF000596">
    <property type="entry name" value="PRK00015.1-4"/>
    <property type="match status" value="1"/>
</dbReference>
<keyword evidence="13 14" id="KW-0464">Manganese</keyword>
<dbReference type="GO" id="GO:0030145">
    <property type="term" value="F:manganese ion binding"/>
    <property type="evidence" value="ECO:0007669"/>
    <property type="project" value="UniProtKB-UniRule"/>
</dbReference>
<dbReference type="GO" id="GO:0003723">
    <property type="term" value="F:RNA binding"/>
    <property type="evidence" value="ECO:0007669"/>
    <property type="project" value="UniProtKB-UniRule"/>
</dbReference>
<dbReference type="PANTHER" id="PTHR10954">
    <property type="entry name" value="RIBONUCLEASE H2 SUBUNIT A"/>
    <property type="match status" value="1"/>
</dbReference>
<dbReference type="SUPFAM" id="SSF53098">
    <property type="entry name" value="Ribonuclease H-like"/>
    <property type="match status" value="1"/>
</dbReference>
<dbReference type="Proteomes" id="UP000199409">
    <property type="component" value="Unassembled WGS sequence"/>
</dbReference>
<comment type="cofactor">
    <cofactor evidence="14 15">
        <name>Mn(2+)</name>
        <dbReference type="ChEBI" id="CHEBI:29035"/>
    </cofactor>
    <cofactor evidence="14 15">
        <name>Mg(2+)</name>
        <dbReference type="ChEBI" id="CHEBI:18420"/>
    </cofactor>
    <text evidence="14 15">Manganese or magnesium. Binds 1 divalent metal ion per monomer in the absence of substrate. May bind a second metal ion after substrate binding.</text>
</comment>
<dbReference type="CDD" id="cd07182">
    <property type="entry name" value="RNase_HII_bacteria_HII_like"/>
    <property type="match status" value="1"/>
</dbReference>
<comment type="similarity">
    <text evidence="5 14 16">Belongs to the RNase HII family.</text>
</comment>
<feature type="binding site" evidence="14 15">
    <location>
        <position position="102"/>
    </location>
    <ligand>
        <name>a divalent metal cation</name>
        <dbReference type="ChEBI" id="CHEBI:60240"/>
    </ligand>
</feature>